<dbReference type="GeneID" id="65129793"/>
<evidence type="ECO:0000313" key="6">
    <source>
        <dbReference type="Proteomes" id="UP000593627"/>
    </source>
</evidence>
<protein>
    <submittedName>
        <fullName evidence="5">Putative GIY-YIG endonuclease</fullName>
    </submittedName>
</protein>
<dbReference type="InterPro" id="IPR000305">
    <property type="entry name" value="GIY-YIG_endonuc"/>
</dbReference>
<name>A0A7M1RXW4_9CAUD</name>
<dbReference type="SUPFAM" id="SSF64496">
    <property type="entry name" value="DNA-binding domain of intron-encoded endonucleases"/>
    <property type="match status" value="1"/>
</dbReference>
<evidence type="ECO:0000256" key="3">
    <source>
        <dbReference type="ARBA" id="ARBA00022801"/>
    </source>
</evidence>
<dbReference type="KEGG" id="vg:65129793"/>
<keyword evidence="6" id="KW-1185">Reference proteome</keyword>
<dbReference type="InterPro" id="IPR036388">
    <property type="entry name" value="WH-like_DNA-bd_sf"/>
</dbReference>
<keyword evidence="1" id="KW-0540">Nuclease</keyword>
<dbReference type="RefSeq" id="YP_010111405.1">
    <property type="nucleotide sequence ID" value="NC_055881.1"/>
</dbReference>
<evidence type="ECO:0000259" key="4">
    <source>
        <dbReference type="PROSITE" id="PS50164"/>
    </source>
</evidence>
<dbReference type="SMART" id="SM00497">
    <property type="entry name" value="IENR1"/>
    <property type="match status" value="1"/>
</dbReference>
<evidence type="ECO:0000256" key="2">
    <source>
        <dbReference type="ARBA" id="ARBA00022759"/>
    </source>
</evidence>
<accession>A0A7M1RXW4</accession>
<dbReference type="SMART" id="SM00496">
    <property type="entry name" value="IENR2"/>
    <property type="match status" value="3"/>
</dbReference>
<dbReference type="Proteomes" id="UP000593627">
    <property type="component" value="Segment"/>
</dbReference>
<dbReference type="PROSITE" id="PS50164">
    <property type="entry name" value="GIY_YIG"/>
    <property type="match status" value="1"/>
</dbReference>
<dbReference type="InterPro" id="IPR003647">
    <property type="entry name" value="Intron_nuc_1_rpt"/>
</dbReference>
<dbReference type="GO" id="GO:0003677">
    <property type="term" value="F:DNA binding"/>
    <property type="evidence" value="ECO:0007669"/>
    <property type="project" value="InterPro"/>
</dbReference>
<dbReference type="GO" id="GO:0004519">
    <property type="term" value="F:endonuclease activity"/>
    <property type="evidence" value="ECO:0007669"/>
    <property type="project" value="UniProtKB-KW"/>
</dbReference>
<dbReference type="GO" id="GO:0016787">
    <property type="term" value="F:hydrolase activity"/>
    <property type="evidence" value="ECO:0007669"/>
    <property type="project" value="UniProtKB-KW"/>
</dbReference>
<dbReference type="EMBL" id="MT774388">
    <property type="protein sequence ID" value="QOR59247.1"/>
    <property type="molecule type" value="Genomic_DNA"/>
</dbReference>
<organism evidence="5 6">
    <name type="scientific">uncultured phage cr112_1</name>
    <dbReference type="NCBI Taxonomy" id="2772072"/>
    <lineage>
        <taxon>Viruses</taxon>
        <taxon>Duplodnaviria</taxon>
        <taxon>Heunggongvirae</taxon>
        <taxon>Uroviricota</taxon>
        <taxon>Caudoviricetes</taxon>
        <taxon>Crassvirales</taxon>
        <taxon>Steigviridae</taxon>
        <taxon>Asinivirinae</taxon>
        <taxon>Kehishuvirus</taxon>
        <taxon>Kehishuvirus splanchnicus</taxon>
    </lineage>
</organism>
<proteinExistence type="predicted"/>
<keyword evidence="2 5" id="KW-0255">Endonuclease</keyword>
<dbReference type="Gene3D" id="1.10.10.10">
    <property type="entry name" value="Winged helix-like DNA-binding domain superfamily/Winged helix DNA-binding domain"/>
    <property type="match status" value="1"/>
</dbReference>
<evidence type="ECO:0000313" key="5">
    <source>
        <dbReference type="EMBL" id="QOR59247.1"/>
    </source>
</evidence>
<dbReference type="InterPro" id="IPR003611">
    <property type="entry name" value="NUMOD3"/>
</dbReference>
<keyword evidence="3" id="KW-0378">Hydrolase</keyword>
<reference evidence="5 6" key="1">
    <citation type="submission" date="2020-07" db="EMBL/GenBank/DDBJ databases">
        <title>Taxonomic proposal: Crassvirales, a new order of highly abundant and diverse bacterial viruses.</title>
        <authorList>
            <person name="Shkoporov A.N."/>
            <person name="Stockdale S.R."/>
            <person name="Guerin E."/>
            <person name="Ross R.P."/>
            <person name="Hill C."/>
        </authorList>
    </citation>
    <scope>NUCLEOTIDE SEQUENCE [LARGE SCALE GENOMIC DNA]</scope>
</reference>
<evidence type="ECO:0000256" key="1">
    <source>
        <dbReference type="ARBA" id="ARBA00022722"/>
    </source>
</evidence>
<sequence>MNYSVYRHTSPSGKVYIGITGGDVNIRWMRGYGKQTIFGKSIRKYGWNSFKHEVLFTNLSKEKAELFEIRLIFFYKNILGKSYNDANGGNLAGKMSEETKNKIRLKALGHKRNFGHRLSDNTKNKIRLKHLNKDVSEATKEKLKNHPNIKGNTNRRKPLYQYDLDNNLLNVFSNSYEAQLKTGVNRCNISACCNGKLSHAGKFVWSYEIKTD</sequence>
<feature type="domain" description="GIY-YIG" evidence="4">
    <location>
        <begin position="1"/>
        <end position="81"/>
    </location>
</feature>